<reference evidence="1" key="1">
    <citation type="journal article" date="2019" name="Sci. Rep.">
        <title>Draft genome of Tanacetum cinerariifolium, the natural source of mosquito coil.</title>
        <authorList>
            <person name="Yamashiro T."/>
            <person name="Shiraishi A."/>
            <person name="Satake H."/>
            <person name="Nakayama K."/>
        </authorList>
    </citation>
    <scope>NUCLEOTIDE SEQUENCE</scope>
</reference>
<dbReference type="AlphaFoldDB" id="A0A699WMG6"/>
<dbReference type="CDD" id="cd09272">
    <property type="entry name" value="RNase_HI_RT_Ty1"/>
    <property type="match status" value="1"/>
</dbReference>
<proteinExistence type="predicted"/>
<comment type="caution">
    <text evidence="1">The sequence shown here is derived from an EMBL/GenBank/DDBJ whole genome shotgun (WGS) entry which is preliminary data.</text>
</comment>
<evidence type="ECO:0000313" key="1">
    <source>
        <dbReference type="EMBL" id="GFD48029.1"/>
    </source>
</evidence>
<protein>
    <submittedName>
        <fullName evidence="1">Ribonuclease H-like domain-containing protein</fullName>
    </submittedName>
</protein>
<sequence length="65" mass="7486">QHQRTKHIEIDIHFVRDMVSCGQVRVLHVPSRYQYADIFTKGLPSALFKEFRTSLSVRSSPAQTA</sequence>
<name>A0A699WMG6_TANCI</name>
<dbReference type="EMBL" id="BKCJ011713492">
    <property type="protein sequence ID" value="GFD48029.1"/>
    <property type="molecule type" value="Genomic_DNA"/>
</dbReference>
<feature type="non-terminal residue" evidence="1">
    <location>
        <position position="1"/>
    </location>
</feature>
<organism evidence="1">
    <name type="scientific">Tanacetum cinerariifolium</name>
    <name type="common">Dalmatian daisy</name>
    <name type="synonym">Chrysanthemum cinerariifolium</name>
    <dbReference type="NCBI Taxonomy" id="118510"/>
    <lineage>
        <taxon>Eukaryota</taxon>
        <taxon>Viridiplantae</taxon>
        <taxon>Streptophyta</taxon>
        <taxon>Embryophyta</taxon>
        <taxon>Tracheophyta</taxon>
        <taxon>Spermatophyta</taxon>
        <taxon>Magnoliopsida</taxon>
        <taxon>eudicotyledons</taxon>
        <taxon>Gunneridae</taxon>
        <taxon>Pentapetalae</taxon>
        <taxon>asterids</taxon>
        <taxon>campanulids</taxon>
        <taxon>Asterales</taxon>
        <taxon>Asteraceae</taxon>
        <taxon>Asteroideae</taxon>
        <taxon>Anthemideae</taxon>
        <taxon>Anthemidinae</taxon>
        <taxon>Tanacetum</taxon>
    </lineage>
</organism>
<accession>A0A699WMG6</accession>
<gene>
    <name evidence="1" type="ORF">Tci_919998</name>
</gene>